<reference evidence="1" key="1">
    <citation type="submission" date="2016-07" db="EMBL/GenBank/DDBJ databases">
        <authorList>
            <person name="Bretaudeau A."/>
        </authorList>
    </citation>
    <scope>NUCLEOTIDE SEQUENCE</scope>
    <source>
        <strain evidence="1">Rice</strain>
        <tissue evidence="1">Whole body</tissue>
    </source>
</reference>
<accession>A0A2H1WL57</accession>
<organism evidence="1">
    <name type="scientific">Spodoptera frugiperda</name>
    <name type="common">Fall armyworm</name>
    <dbReference type="NCBI Taxonomy" id="7108"/>
    <lineage>
        <taxon>Eukaryota</taxon>
        <taxon>Metazoa</taxon>
        <taxon>Ecdysozoa</taxon>
        <taxon>Arthropoda</taxon>
        <taxon>Hexapoda</taxon>
        <taxon>Insecta</taxon>
        <taxon>Pterygota</taxon>
        <taxon>Neoptera</taxon>
        <taxon>Endopterygota</taxon>
        <taxon>Lepidoptera</taxon>
        <taxon>Glossata</taxon>
        <taxon>Ditrysia</taxon>
        <taxon>Noctuoidea</taxon>
        <taxon>Noctuidae</taxon>
        <taxon>Amphipyrinae</taxon>
        <taxon>Spodoptera</taxon>
    </lineage>
</organism>
<proteinExistence type="predicted"/>
<sequence length="200" mass="22101">MWLDRSNEGKKIESDLRYTTTVRDPAVLNCEPPLYKRDFPISPIGRRVKDCSLKGSGNRVKIGKGSDWASGNLTHTKKHNASCGRTMVGTNGLDGLQKTDVKQRVVFRCASEITGNPITIPISNPRFPNNPQIPNPQKAGNAHVAPLVFQVYMGGDDCLPSEYLRHTEAQTQTSTRVLVTLFLLSQADEATEQIMGKNIH</sequence>
<gene>
    <name evidence="1" type="ORF">SFRICE_017380</name>
</gene>
<dbReference type="EMBL" id="ODYU01009379">
    <property type="protein sequence ID" value="SOQ53768.1"/>
    <property type="molecule type" value="Genomic_DNA"/>
</dbReference>
<evidence type="ECO:0000313" key="1">
    <source>
        <dbReference type="EMBL" id="SOQ53768.1"/>
    </source>
</evidence>
<protein>
    <submittedName>
        <fullName evidence="1">SFRICE_017380</fullName>
    </submittedName>
</protein>
<name>A0A2H1WL57_SPOFR</name>
<dbReference type="AlphaFoldDB" id="A0A2H1WL57"/>